<organism evidence="1 2">
    <name type="scientific">Candidatus Limivivens merdigallinarum</name>
    <dbReference type="NCBI Taxonomy" id="2840859"/>
    <lineage>
        <taxon>Bacteria</taxon>
        <taxon>Bacillati</taxon>
        <taxon>Bacillota</taxon>
        <taxon>Clostridia</taxon>
        <taxon>Lachnospirales</taxon>
        <taxon>Lachnospiraceae</taxon>
        <taxon>Lachnospiraceae incertae sedis</taxon>
        <taxon>Candidatus Limivivens</taxon>
    </lineage>
</organism>
<dbReference type="EMBL" id="DVFT01000182">
    <property type="protein sequence ID" value="HIQ97344.1"/>
    <property type="molecule type" value="Genomic_DNA"/>
</dbReference>
<protein>
    <submittedName>
        <fullName evidence="1">Uncharacterized protein</fullName>
    </submittedName>
</protein>
<comment type="caution">
    <text evidence="1">The sequence shown here is derived from an EMBL/GenBank/DDBJ whole genome shotgun (WGS) entry which is preliminary data.</text>
</comment>
<evidence type="ECO:0000313" key="2">
    <source>
        <dbReference type="Proteomes" id="UP000886886"/>
    </source>
</evidence>
<accession>A0A9D0ZWZ6</accession>
<name>A0A9D0ZWZ6_9FIRM</name>
<evidence type="ECO:0000313" key="1">
    <source>
        <dbReference type="EMBL" id="HIQ97344.1"/>
    </source>
</evidence>
<reference evidence="1" key="2">
    <citation type="journal article" date="2021" name="PeerJ">
        <title>Extensive microbial diversity within the chicken gut microbiome revealed by metagenomics and culture.</title>
        <authorList>
            <person name="Gilroy R."/>
            <person name="Ravi A."/>
            <person name="Getino M."/>
            <person name="Pursley I."/>
            <person name="Horton D.L."/>
            <person name="Alikhan N.F."/>
            <person name="Baker D."/>
            <person name="Gharbi K."/>
            <person name="Hall N."/>
            <person name="Watson M."/>
            <person name="Adriaenssens E.M."/>
            <person name="Foster-Nyarko E."/>
            <person name="Jarju S."/>
            <person name="Secka A."/>
            <person name="Antonio M."/>
            <person name="Oren A."/>
            <person name="Chaudhuri R.R."/>
            <person name="La Ragione R."/>
            <person name="Hildebrand F."/>
            <person name="Pallen M.J."/>
        </authorList>
    </citation>
    <scope>NUCLEOTIDE SEQUENCE</scope>
    <source>
        <strain evidence="1">ChiSjej3B21-11622</strain>
    </source>
</reference>
<gene>
    <name evidence="1" type="ORF">IAB26_12370</name>
</gene>
<reference evidence="1" key="1">
    <citation type="submission" date="2020-10" db="EMBL/GenBank/DDBJ databases">
        <authorList>
            <person name="Gilroy R."/>
        </authorList>
    </citation>
    <scope>NUCLEOTIDE SEQUENCE</scope>
    <source>
        <strain evidence="1">ChiSjej3B21-11622</strain>
    </source>
</reference>
<dbReference type="Proteomes" id="UP000886886">
    <property type="component" value="Unassembled WGS sequence"/>
</dbReference>
<sequence length="222" mass="25832">MGFWETTKIVLMKEDEEARDYARRLQRLLDQAPGPELEQELDWIAERIAVGQEIKKELEKTELDGVMLKEVALHYSGGAVTLDSYLILPKVNVLVTYGESDLKKALERSRAQMQAMQELRLRKAGWLRRWSMKLYFQEFFKPLAVVDNEVEIPKEHEGLVVSVDQLSDRLKELNRKSSARSLPRKELEKEAQRILNAGLENAAYYEARFREIMSSFEGREGR</sequence>
<dbReference type="AlphaFoldDB" id="A0A9D0ZWZ6"/>
<proteinExistence type="predicted"/>